<evidence type="ECO:0000313" key="3">
    <source>
        <dbReference type="EMBL" id="CAE0445924.1"/>
    </source>
</evidence>
<keyword evidence="1" id="KW-1133">Transmembrane helix</keyword>
<feature type="transmembrane region" description="Helical" evidence="1">
    <location>
        <begin position="1048"/>
        <end position="1068"/>
    </location>
</feature>
<accession>A0A7S3V1T1</accession>
<dbReference type="Pfam" id="PF02353">
    <property type="entry name" value="CMAS"/>
    <property type="match status" value="1"/>
</dbReference>
<organism evidence="3">
    <name type="scientific">Aplanochytrium stocchinoi</name>
    <dbReference type="NCBI Taxonomy" id="215587"/>
    <lineage>
        <taxon>Eukaryota</taxon>
        <taxon>Sar</taxon>
        <taxon>Stramenopiles</taxon>
        <taxon>Bigyra</taxon>
        <taxon>Labyrinthulomycetes</taxon>
        <taxon>Thraustochytrida</taxon>
        <taxon>Thraustochytriidae</taxon>
        <taxon>Aplanochytrium</taxon>
    </lineage>
</organism>
<gene>
    <name evidence="3" type="ORF">ASTO00021_LOCUS15926</name>
</gene>
<dbReference type="GO" id="GO:0016491">
    <property type="term" value="F:oxidoreductase activity"/>
    <property type="evidence" value="ECO:0007669"/>
    <property type="project" value="InterPro"/>
</dbReference>
<dbReference type="SUPFAM" id="SSF53335">
    <property type="entry name" value="S-adenosyl-L-methionine-dependent methyltransferases"/>
    <property type="match status" value="1"/>
</dbReference>
<evidence type="ECO:0000256" key="1">
    <source>
        <dbReference type="SAM" id="Phobius"/>
    </source>
</evidence>
<evidence type="ECO:0000259" key="2">
    <source>
        <dbReference type="Pfam" id="PF01593"/>
    </source>
</evidence>
<dbReference type="PANTHER" id="PTHR43667:SF2">
    <property type="entry name" value="FATTY ACID C-METHYL TRANSFERASE"/>
    <property type="match status" value="1"/>
</dbReference>
<feature type="transmembrane region" description="Helical" evidence="1">
    <location>
        <begin position="1003"/>
        <end position="1028"/>
    </location>
</feature>
<dbReference type="InterPro" id="IPR010775">
    <property type="entry name" value="DUF1365"/>
</dbReference>
<feature type="transmembrane region" description="Helical" evidence="1">
    <location>
        <begin position="1104"/>
        <end position="1125"/>
    </location>
</feature>
<dbReference type="CDD" id="cd02440">
    <property type="entry name" value="AdoMet_MTases"/>
    <property type="match status" value="1"/>
</dbReference>
<dbReference type="InterPro" id="IPR029063">
    <property type="entry name" value="SAM-dependent_MTases_sf"/>
</dbReference>
<feature type="transmembrane region" description="Helical" evidence="1">
    <location>
        <begin position="1510"/>
        <end position="1534"/>
    </location>
</feature>
<dbReference type="SUPFAM" id="SSF51905">
    <property type="entry name" value="FAD/NAD(P)-binding domain"/>
    <property type="match status" value="1"/>
</dbReference>
<dbReference type="Pfam" id="PF07103">
    <property type="entry name" value="DUF1365"/>
    <property type="match status" value="1"/>
</dbReference>
<feature type="transmembrane region" description="Helical" evidence="1">
    <location>
        <begin position="1192"/>
        <end position="1217"/>
    </location>
</feature>
<proteinExistence type="predicted"/>
<keyword evidence="1" id="KW-0472">Membrane</keyword>
<dbReference type="Gene3D" id="3.50.50.60">
    <property type="entry name" value="FAD/NAD(P)-binding domain"/>
    <property type="match status" value="1"/>
</dbReference>
<dbReference type="InterPro" id="IPR036188">
    <property type="entry name" value="FAD/NAD-bd_sf"/>
</dbReference>
<feature type="transmembrane region" description="Helical" evidence="1">
    <location>
        <begin position="1554"/>
        <end position="1577"/>
    </location>
</feature>
<feature type="transmembrane region" description="Helical" evidence="1">
    <location>
        <begin position="962"/>
        <end position="982"/>
    </location>
</feature>
<dbReference type="Pfam" id="PF01593">
    <property type="entry name" value="Amino_oxidase"/>
    <property type="match status" value="1"/>
</dbReference>
<sequence>MKVCVIGSGISGLSSAWSLAEEGHEVTLFEQNKERHGGHAYTYYEGKTSPPVDLGFQVFNLTTYPYLVEFFRLLGVDHEPSDMSFSFSVDNGKVEWASNKLLLKGLFAQPGNAVSPSFLNMLRETFRFGNQATEVLNGSEKWKKITLGQYLDLRGYSNTFREQYLLPMTAAVWSVPNETMLDFPVIPLVRFWDNHHLLHPLGARPCWRVVKARSEKYVDAVIKNLEARSNATVKLGTKIVSVVRSDHSVVVTDSESKEYTFDHAVLACHSNQSLELLKNDSNEEDKRLLSKVRYQPNDVYLHSDVSQMPVSKNAWASWNVLDQTQKNSGERSVCVTYWLNNLQNLPSDAPLRLCTLNPIVPPAKEKIIAKMILEHPVFDVPALEAQTAINTRQANYESLENINVWFAGAWLGSGFHEDGIRSAVAVTTAIGKGKVPMWALRVGAPEKPALQLIRGPSPEITMGQSFGLRLFETVAGRGIKKGFLRLVLPNGEELAFGRASKDEAVNLAEPTAILTVNNLDMMMRCIRDSDVGLGEAYIENMYDVDDIVAIFNILIINQKSLEDTLGNSYFSGIFVAIGGLLYKAGNIALSLQHMMRKNTVAGSRRNIEEHYDLGNEMYELFLDETMTYSSGIHRKEFGAPIDEGKELGLKESQLMKFDEIIRRAGIKKGDHVLEIGCGWGSFAIRVAQTKGCKVTGITISTEQLKEAKARVKKLGLETLVNLIICDYRKLGTEGSEYEPGSFDRVVSIEMIEAVGHEHLPEYFEVINRMLRPGGKACIQAISIRNERYMHYMNTSDFIRRHIFPGGHLPCMDAVHWATEDTDLALLENFDIGPDYAITLRMWRENFTKQHDRIMALGYPESFFRKWIFYFAYCEAGFEQKYILDYHIVLCKDAEKHNKQVKLHRADESRLRFGDTKSSVSSVDDSKSIVSDRVPMLPIISTALPVLLWLFSIFLTSSRELRLVSSIAVTAVFITSLLGAMFFRSYLSPPMSVVTSMKRKQWRGWWVDSLFSTLVVITVIMASILEFAATKKQENQIQNDNSEQLKDMFAMDYFLVVNMLLFSSFGRLTSSTALSFTFSNVMPDFIHSVALSVVMVFSLDAQNFLLSSIALNFALLYGIGEVHSIIRGWQKMMSLRGCTLGNSSVYKAVCAADATALVLTRILPLSLYCWYSWNHIKDAFSHQSEMNTDMTTFTPPVLALAFIVLLTFNVTLVARVIYEMYLEWENGWNTDTLLNHKRYARSRDELIRTMSSTSRRSGDVTNPAKANGSMSGLYYGTVMHKRTKVKGVSPSSNAFTYNIWMAYVDLDEVKSGTAFSNVPWVSVGSKWNVASWNREDYFGFETGEDLDVCVRMLVKKRLGMDLKGPIRLLTNLRCFGYGFNPVSIFYCFDQHNQLQACVLEVSNTPWLVKRQYVIPVNENFSKCRWQKDFHVSPFMDVFHDYEWTFHAPSRKIKVAATSYRRPIPDGVQEGEEWEHRTGDAETILSKGHEGDAKTFFVNLSLERQSSTFTCILWQPFMTFSVVLWIHIQAFVVMILKGCEFKQTPRNQRQAGLNDLVKHLCVFIVASMWSMILFIMSPFQRISTYVKR</sequence>
<reference evidence="3" key="1">
    <citation type="submission" date="2021-01" db="EMBL/GenBank/DDBJ databases">
        <authorList>
            <person name="Corre E."/>
            <person name="Pelletier E."/>
            <person name="Niang G."/>
            <person name="Scheremetjew M."/>
            <person name="Finn R."/>
            <person name="Kale V."/>
            <person name="Holt S."/>
            <person name="Cochrane G."/>
            <person name="Meng A."/>
            <person name="Brown T."/>
            <person name="Cohen L."/>
        </authorList>
    </citation>
    <scope>NUCLEOTIDE SEQUENCE</scope>
    <source>
        <strain evidence="3">GSBS06</strain>
    </source>
</reference>
<dbReference type="InterPro" id="IPR002937">
    <property type="entry name" value="Amino_oxidase"/>
</dbReference>
<dbReference type="InterPro" id="IPR050723">
    <property type="entry name" value="CFA/CMAS"/>
</dbReference>
<feature type="transmembrane region" description="Helical" evidence="1">
    <location>
        <begin position="935"/>
        <end position="956"/>
    </location>
</feature>
<feature type="domain" description="Amine oxidase" evidence="2">
    <location>
        <begin position="10"/>
        <end position="273"/>
    </location>
</feature>
<protein>
    <recommendedName>
        <fullName evidence="2">Amine oxidase domain-containing protein</fullName>
    </recommendedName>
</protein>
<dbReference type="Gene3D" id="3.40.50.150">
    <property type="entry name" value="Vaccinia Virus protein VP39"/>
    <property type="match status" value="1"/>
</dbReference>
<dbReference type="EMBL" id="HBIN01020803">
    <property type="protein sequence ID" value="CAE0445924.1"/>
    <property type="molecule type" value="Transcribed_RNA"/>
</dbReference>
<name>A0A7S3V1T1_9STRA</name>
<keyword evidence="1" id="KW-0812">Transmembrane</keyword>
<dbReference type="PANTHER" id="PTHR43667">
    <property type="entry name" value="CYCLOPROPANE-FATTY-ACYL-PHOSPHOLIPID SYNTHASE"/>
    <property type="match status" value="1"/>
</dbReference>